<reference evidence="7 8" key="1">
    <citation type="journal article" date="2018" name="Gigascience">
        <title>Genomes of trombidid mites reveal novel predicted allergens and laterally-transferred genes associated with secondary metabolism.</title>
        <authorList>
            <person name="Dong X."/>
            <person name="Chaisiri K."/>
            <person name="Xia D."/>
            <person name="Armstrong S.D."/>
            <person name="Fang Y."/>
            <person name="Donnelly M.J."/>
            <person name="Kadowaki T."/>
            <person name="McGarry J.W."/>
            <person name="Darby A.C."/>
            <person name="Makepeace B.L."/>
        </authorList>
    </citation>
    <scope>NUCLEOTIDE SEQUENCE [LARGE SCALE GENOMIC DNA]</scope>
    <source>
        <strain evidence="7">UoL-UT</strain>
    </source>
</reference>
<dbReference type="VEuPathDB" id="VectorBase:LDEU004920"/>
<dbReference type="EMBL" id="NCKV01002244">
    <property type="protein sequence ID" value="RWS27120.1"/>
    <property type="molecule type" value="Genomic_DNA"/>
</dbReference>
<dbReference type="Gene3D" id="3.40.50.2300">
    <property type="match status" value="2"/>
</dbReference>
<evidence type="ECO:0000256" key="2">
    <source>
        <dbReference type="ARBA" id="ARBA00022692"/>
    </source>
</evidence>
<feature type="domain" description="Receptor ligand binding region" evidence="6">
    <location>
        <begin position="28"/>
        <end position="407"/>
    </location>
</feature>
<organism evidence="7 8">
    <name type="scientific">Leptotrombidium deliense</name>
    <dbReference type="NCBI Taxonomy" id="299467"/>
    <lineage>
        <taxon>Eukaryota</taxon>
        <taxon>Metazoa</taxon>
        <taxon>Ecdysozoa</taxon>
        <taxon>Arthropoda</taxon>
        <taxon>Chelicerata</taxon>
        <taxon>Arachnida</taxon>
        <taxon>Acari</taxon>
        <taxon>Acariformes</taxon>
        <taxon>Trombidiformes</taxon>
        <taxon>Prostigmata</taxon>
        <taxon>Anystina</taxon>
        <taxon>Parasitengona</taxon>
        <taxon>Trombiculoidea</taxon>
        <taxon>Trombiculidae</taxon>
        <taxon>Leptotrombidium</taxon>
    </lineage>
</organism>
<keyword evidence="3" id="KW-1133">Transmembrane helix</keyword>
<dbReference type="InterPro" id="IPR050726">
    <property type="entry name" value="mGluR"/>
</dbReference>
<dbReference type="InterPro" id="IPR028082">
    <property type="entry name" value="Peripla_BP_I"/>
</dbReference>
<dbReference type="SUPFAM" id="SSF53822">
    <property type="entry name" value="Periplasmic binding protein-like I"/>
    <property type="match status" value="1"/>
</dbReference>
<evidence type="ECO:0000256" key="4">
    <source>
        <dbReference type="ARBA" id="ARBA00023136"/>
    </source>
</evidence>
<dbReference type="InterPro" id="IPR038550">
    <property type="entry name" value="GPCR_3_9-Cys_sf"/>
</dbReference>
<dbReference type="AlphaFoldDB" id="A0A443SHY2"/>
<protein>
    <submittedName>
        <fullName evidence="7">Metabotropic glutamate receptor 3-like isoform X1</fullName>
    </submittedName>
</protein>
<keyword evidence="7" id="KW-0675">Receptor</keyword>
<comment type="caution">
    <text evidence="7">The sequence shown here is derived from an EMBL/GenBank/DDBJ whole genome shotgun (WGS) entry which is preliminary data.</text>
</comment>
<keyword evidence="5" id="KW-0325">Glycoprotein</keyword>
<keyword evidence="2" id="KW-0812">Transmembrane</keyword>
<dbReference type="Gene3D" id="2.10.50.30">
    <property type="entry name" value="GPCR, family 3, nine cysteines domain"/>
    <property type="match status" value="1"/>
</dbReference>
<keyword evidence="8" id="KW-1185">Reference proteome</keyword>
<dbReference type="InterPro" id="IPR001828">
    <property type="entry name" value="ANF_lig-bd_rcpt"/>
</dbReference>
<dbReference type="OrthoDB" id="425344at2759"/>
<evidence type="ECO:0000256" key="5">
    <source>
        <dbReference type="ARBA" id="ARBA00023180"/>
    </source>
</evidence>
<dbReference type="GO" id="GO:0016020">
    <property type="term" value="C:membrane"/>
    <property type="evidence" value="ECO:0007669"/>
    <property type="project" value="UniProtKB-SubCell"/>
</dbReference>
<proteinExistence type="predicted"/>
<keyword evidence="4" id="KW-0472">Membrane</keyword>
<sequence>MSFENEYFKYDFDYEDYIEKDAAVFLIEAFYLAIDRLNSIALIPGVRFKGEVVVLSKNKTMHKQLSKFTDLVSIKNTNQSKLLGIVDVTQQSISDEAFIILNEYNIPILKSMTTSKSYISKSNHSLYARTYNTFATLIKPLTAVLQQMKWHQVQLVNLVDSEANQFVSEMNKSHIQIDKTYSIYNLFLEVELPRKRCNKIAEALINNSSSSVIVLLLNAKNEKCLMESIHTKSVKTKFHWISIKFQNEKINYTGVESTASGHMSLYYQPVSNITEIMSEYVKSINVERNTRNPLFQDYVSQRACEMIEMWNSSDFIELCPDNKIREFPHASFNELYIGVVDAVYAFAFALRNAITHICGPHSTYCERAQNVSTDVFFHTYLMNVVFIDITGKQKFAFYNKQRKFKVQLEQFREHAEKYETIKVGDYAESALNFAKYPVCVDNFTSWCYPTCKNGYRKVENKRNICCWICEKCGNNEIAVNNTECVSCKLGEVPNINQTDCRPIDLIDIFTALQRVEGKFTELEKRMRTLEDTKCNQ</sequence>
<evidence type="ECO:0000313" key="8">
    <source>
        <dbReference type="Proteomes" id="UP000288716"/>
    </source>
</evidence>
<dbReference type="STRING" id="299467.A0A443SHY2"/>
<evidence type="ECO:0000256" key="3">
    <source>
        <dbReference type="ARBA" id="ARBA00022989"/>
    </source>
</evidence>
<evidence type="ECO:0000256" key="1">
    <source>
        <dbReference type="ARBA" id="ARBA00004370"/>
    </source>
</evidence>
<dbReference type="Pfam" id="PF01094">
    <property type="entry name" value="ANF_receptor"/>
    <property type="match status" value="1"/>
</dbReference>
<dbReference type="PANTHER" id="PTHR24060">
    <property type="entry name" value="METABOTROPIC GLUTAMATE RECEPTOR"/>
    <property type="match status" value="1"/>
</dbReference>
<dbReference type="Proteomes" id="UP000288716">
    <property type="component" value="Unassembled WGS sequence"/>
</dbReference>
<evidence type="ECO:0000259" key="6">
    <source>
        <dbReference type="Pfam" id="PF01094"/>
    </source>
</evidence>
<evidence type="ECO:0000313" key="7">
    <source>
        <dbReference type="EMBL" id="RWS27120.1"/>
    </source>
</evidence>
<comment type="subcellular location">
    <subcellularLocation>
        <location evidence="1">Membrane</location>
    </subcellularLocation>
</comment>
<accession>A0A443SHY2</accession>
<name>A0A443SHY2_9ACAR</name>
<gene>
    <name evidence="7" type="ORF">B4U80_12895</name>
</gene>